<evidence type="ECO:0000313" key="2">
    <source>
        <dbReference type="EMBL" id="MDX5931827.1"/>
    </source>
</evidence>
<dbReference type="EMBL" id="JAWXYB010000018">
    <property type="protein sequence ID" value="MDX5931827.1"/>
    <property type="molecule type" value="Genomic_DNA"/>
</dbReference>
<dbReference type="EMBL" id="JAWXYB010000018">
    <property type="protein sequence ID" value="MDX5930496.1"/>
    <property type="molecule type" value="Genomic_DNA"/>
</dbReference>
<proteinExistence type="predicted"/>
<evidence type="ECO:0000313" key="1">
    <source>
        <dbReference type="EMBL" id="MDX5930496.1"/>
    </source>
</evidence>
<dbReference type="Proteomes" id="UP001279553">
    <property type="component" value="Unassembled WGS sequence"/>
</dbReference>
<comment type="caution">
    <text evidence="2">The sequence shown here is derived from an EMBL/GenBank/DDBJ whole genome shotgun (WGS) entry which is preliminary data.</text>
</comment>
<name>A0AAW9DUW4_ACIAO</name>
<gene>
    <name evidence="1" type="ORF">SIL87_06945</name>
    <name evidence="2" type="ORF">SIL87_13750</name>
</gene>
<reference evidence="2 3" key="1">
    <citation type="submission" date="2023-11" db="EMBL/GenBank/DDBJ databases">
        <title>MicrobeMod: A computational toolkit for identifying prokaryotic methylation and restriction-modification with nanopore sequencing.</title>
        <authorList>
            <person name="Crits-Christoph A."/>
            <person name="Kang S.C."/>
            <person name="Lee H."/>
            <person name="Ostrov N."/>
        </authorList>
    </citation>
    <scope>NUCLEOTIDE SEQUENCE [LARGE SCALE GENOMIC DNA]</scope>
    <source>
        <strain evidence="2 3">DSMZ 700</strain>
    </source>
</reference>
<evidence type="ECO:0000313" key="3">
    <source>
        <dbReference type="Proteomes" id="UP001279553"/>
    </source>
</evidence>
<organism evidence="2 3">
    <name type="scientific">Acidiphilium acidophilum</name>
    <name type="common">Thiobacillus acidophilus</name>
    <dbReference type="NCBI Taxonomy" id="76588"/>
    <lineage>
        <taxon>Bacteria</taxon>
        <taxon>Pseudomonadati</taxon>
        <taxon>Pseudomonadota</taxon>
        <taxon>Alphaproteobacteria</taxon>
        <taxon>Acetobacterales</taxon>
        <taxon>Acidocellaceae</taxon>
        <taxon>Acidiphilium</taxon>
    </lineage>
</organism>
<dbReference type="RefSeq" id="WP_319613441.1">
    <property type="nucleotide sequence ID" value="NZ_JAWXYB010000018.1"/>
</dbReference>
<protein>
    <submittedName>
        <fullName evidence="2">Uncharacterized protein</fullName>
    </submittedName>
</protein>
<keyword evidence="3" id="KW-1185">Reference proteome</keyword>
<sequence>MRLKQRLDALESRAGTKADEITIVRRLIVHRDENGVLVVTGWRERDLRTGEVRSGEGPYDT</sequence>
<dbReference type="AlphaFoldDB" id="A0AAW9DUW4"/>
<accession>A0AAW9DUW4</accession>